<dbReference type="Pfam" id="PF10103">
    <property type="entry name" value="Zincin_2"/>
    <property type="match status" value="1"/>
</dbReference>
<sequence length="395" mass="41618">MDDPQNPFDGLLGDLLKILGGQGGGAPWFESARALAVGVASEGEGEENPDPLERIALEQLVDVAARHVEEVTGIGSTPTPITPVNRSTWAVAQLDSWRPTIEKVVEAQTEATGASLAQLTQDPDASGVPPLFGQFAEMLGPMMLGLQFGSAAGHLAERALGSFALPLPWPPGSDLYLVPRNVAKFAEDWSLPLDEVRLFALTRELTAQSAFSNQGITERINALLMAAMADSLATQKSLIEKMTSSGDPEALSAMLSDPDAILAELVTPGAHASSNNLTAATTALGAYFDHVAEVVTTRLTASHALLKEAWHRHRVSDAKGEQAAGGLFGLDLSAREVERGQAFVSGVLERQGEDGLAKLLHRGSSLPTSAELEAPGLWLERLALPELDPGSDSAS</sequence>
<evidence type="ECO:0000313" key="2">
    <source>
        <dbReference type="EMBL" id="CAB4868937.1"/>
    </source>
</evidence>
<protein>
    <submittedName>
        <fullName evidence="1">Unannotated protein</fullName>
    </submittedName>
</protein>
<evidence type="ECO:0000313" key="1">
    <source>
        <dbReference type="EMBL" id="CAB4831643.1"/>
    </source>
</evidence>
<dbReference type="PANTHER" id="PTHR39420:SF2">
    <property type="entry name" value="HYDROLASE"/>
    <property type="match status" value="1"/>
</dbReference>
<proteinExistence type="predicted"/>
<dbReference type="SUPFAM" id="SSF55486">
    <property type="entry name" value="Metalloproteases ('zincins'), catalytic domain"/>
    <property type="match status" value="1"/>
</dbReference>
<dbReference type="EMBL" id="CAFABE010000063">
    <property type="protein sequence ID" value="CAB4831643.1"/>
    <property type="molecule type" value="Genomic_DNA"/>
</dbReference>
<gene>
    <name evidence="1" type="ORF">UFOPK3164_01247</name>
    <name evidence="2" type="ORF">UFOPK3427_00667</name>
    <name evidence="3" type="ORF">UFOPK4112_00390</name>
</gene>
<organism evidence="1">
    <name type="scientific">freshwater metagenome</name>
    <dbReference type="NCBI Taxonomy" id="449393"/>
    <lineage>
        <taxon>unclassified sequences</taxon>
        <taxon>metagenomes</taxon>
        <taxon>ecological metagenomes</taxon>
    </lineage>
</organism>
<dbReference type="Gene3D" id="1.20.150.30">
    <property type="entry name" value="Zincin-like metallopeptidase, N-terminal domain"/>
    <property type="match status" value="1"/>
</dbReference>
<dbReference type="PANTHER" id="PTHR39420">
    <property type="match status" value="1"/>
</dbReference>
<dbReference type="InterPro" id="IPR018766">
    <property type="entry name" value="Zinicin_2"/>
</dbReference>
<dbReference type="AlphaFoldDB" id="A0A6J7AFY9"/>
<reference evidence="1" key="1">
    <citation type="submission" date="2020-05" db="EMBL/GenBank/DDBJ databases">
        <authorList>
            <person name="Chiriac C."/>
            <person name="Salcher M."/>
            <person name="Ghai R."/>
            <person name="Kavagutti S V."/>
        </authorList>
    </citation>
    <scope>NUCLEOTIDE SEQUENCE</scope>
</reference>
<dbReference type="InterPro" id="IPR042271">
    <property type="entry name" value="Zinicin_2_N"/>
</dbReference>
<name>A0A6J7AFY9_9ZZZZ</name>
<dbReference type="EMBL" id="CAFBLT010000001">
    <property type="protein sequence ID" value="CAB4868937.1"/>
    <property type="molecule type" value="Genomic_DNA"/>
</dbReference>
<dbReference type="NCBIfam" id="TIGR03624">
    <property type="entry name" value="putative hydrolase"/>
    <property type="match status" value="1"/>
</dbReference>
<dbReference type="EMBL" id="CAFBPM010000003">
    <property type="protein sequence ID" value="CAB5012463.1"/>
    <property type="molecule type" value="Genomic_DNA"/>
</dbReference>
<evidence type="ECO:0000313" key="3">
    <source>
        <dbReference type="EMBL" id="CAB5012463.1"/>
    </source>
</evidence>
<accession>A0A6J7AFY9</accession>